<protein>
    <submittedName>
        <fullName evidence="2">Uncharacterized protein</fullName>
    </submittedName>
</protein>
<evidence type="ECO:0000313" key="3">
    <source>
        <dbReference type="Proteomes" id="UP000006898"/>
    </source>
</evidence>
<sequence>MRPKAGSRSFAFETCFPESGECPYWAGTLVRETNRFDNAKRTHRDKAKRTHAGKRIVRTENG</sequence>
<accession>D5MH69</accession>
<evidence type="ECO:0000313" key="2">
    <source>
        <dbReference type="EMBL" id="CBE69101.1"/>
    </source>
</evidence>
<dbReference type="EMBL" id="FP565575">
    <property type="protein sequence ID" value="CBE69101.1"/>
    <property type="molecule type" value="Genomic_DNA"/>
</dbReference>
<dbReference type="STRING" id="671143.DAMO_2051"/>
<dbReference type="HOGENOM" id="CLU_2895631_0_0_0"/>
<dbReference type="KEGG" id="mox:DAMO_2051"/>
<evidence type="ECO:0000256" key="1">
    <source>
        <dbReference type="SAM" id="MobiDB-lite"/>
    </source>
</evidence>
<dbReference type="Proteomes" id="UP000006898">
    <property type="component" value="Chromosome"/>
</dbReference>
<organism evidence="2 3">
    <name type="scientific">Methylomirabilis oxygeniifera</name>
    <dbReference type="NCBI Taxonomy" id="671143"/>
    <lineage>
        <taxon>Bacteria</taxon>
        <taxon>Candidatus Methylomirabilota</taxon>
        <taxon>Candidatus Methylomirabilia</taxon>
        <taxon>Candidatus Methylomirabilales</taxon>
        <taxon>Candidatus Methylomirabilaceae</taxon>
        <taxon>Candidatus Methylomirabilis</taxon>
    </lineage>
</organism>
<dbReference type="AlphaFoldDB" id="D5MH69"/>
<proteinExistence type="predicted"/>
<gene>
    <name evidence="2" type="ORF">DAMO_2051</name>
</gene>
<feature type="region of interest" description="Disordered" evidence="1">
    <location>
        <begin position="39"/>
        <end position="62"/>
    </location>
</feature>
<feature type="compositionally biased region" description="Basic residues" evidence="1">
    <location>
        <begin position="41"/>
        <end position="56"/>
    </location>
</feature>
<name>D5MH69_METO1</name>
<reference evidence="2 3" key="1">
    <citation type="journal article" date="2010" name="Nature">
        <title>Nitrite-driven anaerobic methane oxidation by oxygenic bacteria.</title>
        <authorList>
            <person name="Ettwig K.F."/>
            <person name="Butler M.K."/>
            <person name="Le Paslier D."/>
            <person name="Pelletier E."/>
            <person name="Mangenot S."/>
            <person name="Kuypers M.M.M."/>
            <person name="Schreiber F."/>
            <person name="Dutilh B.E."/>
            <person name="Zedelius J."/>
            <person name="de Beer D."/>
            <person name="Gloerich J."/>
            <person name="Wessels H.J.C.T."/>
            <person name="van Allen T."/>
            <person name="Luesken F."/>
            <person name="Wu M."/>
            <person name="van de Pas-Schoonen K.T."/>
            <person name="Op den Camp H.J.M."/>
            <person name="Janssen-Megens E.M."/>
            <person name="Francoijs K-J."/>
            <person name="Stunnenberg H."/>
            <person name="Weissenbach J."/>
            <person name="Jetten M.S.M."/>
            <person name="Strous M."/>
        </authorList>
    </citation>
    <scope>NUCLEOTIDE SEQUENCE [LARGE SCALE GENOMIC DNA]</scope>
</reference>